<dbReference type="EMBL" id="BMGG01000004">
    <property type="protein sequence ID" value="GGC66696.1"/>
    <property type="molecule type" value="Genomic_DNA"/>
</dbReference>
<reference evidence="6" key="2">
    <citation type="submission" date="2020-09" db="EMBL/GenBank/DDBJ databases">
        <authorList>
            <person name="Sun Q."/>
            <person name="Zhou Y."/>
        </authorList>
    </citation>
    <scope>NUCLEOTIDE SEQUENCE</scope>
    <source>
        <strain evidence="6">CGMCC 1.12919</strain>
    </source>
</reference>
<comment type="caution">
    <text evidence="6">The sequence shown here is derived from an EMBL/GenBank/DDBJ whole genome shotgun (WGS) entry which is preliminary data.</text>
</comment>
<reference evidence="6" key="1">
    <citation type="journal article" date="2014" name="Int. J. Syst. Evol. Microbiol.">
        <title>Complete genome sequence of Corynebacterium casei LMG S-19264T (=DSM 44701T), isolated from a smear-ripened cheese.</title>
        <authorList>
            <consortium name="US DOE Joint Genome Institute (JGI-PGF)"/>
            <person name="Walter F."/>
            <person name="Albersmeier A."/>
            <person name="Kalinowski J."/>
            <person name="Ruckert C."/>
        </authorList>
    </citation>
    <scope>NUCLEOTIDE SEQUENCE</scope>
    <source>
        <strain evidence="6">CGMCC 1.12919</strain>
    </source>
</reference>
<dbReference type="InterPro" id="IPR009057">
    <property type="entry name" value="Homeodomain-like_sf"/>
</dbReference>
<dbReference type="PANTHER" id="PTHR30055">
    <property type="entry name" value="HTH-TYPE TRANSCRIPTIONAL REGULATOR RUTR"/>
    <property type="match status" value="1"/>
</dbReference>
<evidence type="ECO:0000256" key="2">
    <source>
        <dbReference type="ARBA" id="ARBA00023125"/>
    </source>
</evidence>
<gene>
    <name evidence="6" type="ORF">GCM10010994_26620</name>
</gene>
<keyword evidence="7" id="KW-1185">Reference proteome</keyword>
<feature type="DNA-binding region" description="H-T-H motif" evidence="4">
    <location>
        <begin position="49"/>
        <end position="68"/>
    </location>
</feature>
<evidence type="ECO:0000259" key="5">
    <source>
        <dbReference type="PROSITE" id="PS50977"/>
    </source>
</evidence>
<keyword evidence="1" id="KW-0805">Transcription regulation</keyword>
<evidence type="ECO:0000256" key="1">
    <source>
        <dbReference type="ARBA" id="ARBA00023015"/>
    </source>
</evidence>
<evidence type="ECO:0000256" key="4">
    <source>
        <dbReference type="PROSITE-ProRule" id="PRU00335"/>
    </source>
</evidence>
<dbReference type="InterPro" id="IPR001647">
    <property type="entry name" value="HTH_TetR"/>
</dbReference>
<keyword evidence="3" id="KW-0804">Transcription</keyword>
<organism evidence="6 7">
    <name type="scientific">Chelatococcus reniformis</name>
    <dbReference type="NCBI Taxonomy" id="1494448"/>
    <lineage>
        <taxon>Bacteria</taxon>
        <taxon>Pseudomonadati</taxon>
        <taxon>Pseudomonadota</taxon>
        <taxon>Alphaproteobacteria</taxon>
        <taxon>Hyphomicrobiales</taxon>
        <taxon>Chelatococcaceae</taxon>
        <taxon>Chelatococcus</taxon>
    </lineage>
</organism>
<dbReference type="SUPFAM" id="SSF48498">
    <property type="entry name" value="Tetracyclin repressor-like, C-terminal domain"/>
    <property type="match status" value="1"/>
</dbReference>
<protein>
    <submittedName>
        <fullName evidence="6">TetR family transcriptional regulator</fullName>
    </submittedName>
</protein>
<sequence length="219" mass="24104">MAAELGLRGLTDTAFHIPDGAAGPELDVRTRVVTEAERLFRDIGYQKTTVADIARALKMSPANVYRFFDSKKAINEAVAIRVMGEIEDALSAVANGPGSARQRLRAFLLANHAMSAELFTGDVKLHEMVEVAMSESWAAIKAHVDRVREMVERMIADGCAAGEFTTPDTHVASHCVMTAWVRFCHPQLIAQFVEKPEPTREQMVEFVLAAIENRPAPAR</sequence>
<dbReference type="PROSITE" id="PS50977">
    <property type="entry name" value="HTH_TETR_2"/>
    <property type="match status" value="1"/>
</dbReference>
<keyword evidence="2 4" id="KW-0238">DNA-binding</keyword>
<dbReference type="Pfam" id="PF00440">
    <property type="entry name" value="TetR_N"/>
    <property type="match status" value="1"/>
</dbReference>
<feature type="domain" description="HTH tetR-type" evidence="5">
    <location>
        <begin position="26"/>
        <end position="86"/>
    </location>
</feature>
<proteinExistence type="predicted"/>
<dbReference type="Proteomes" id="UP000637002">
    <property type="component" value="Unassembled WGS sequence"/>
</dbReference>
<dbReference type="Pfam" id="PF17935">
    <property type="entry name" value="TetR_C_27"/>
    <property type="match status" value="1"/>
</dbReference>
<dbReference type="PANTHER" id="PTHR30055:SF151">
    <property type="entry name" value="TRANSCRIPTIONAL REGULATORY PROTEIN"/>
    <property type="match status" value="1"/>
</dbReference>
<accession>A0A916UBQ1</accession>
<dbReference type="GO" id="GO:0003700">
    <property type="term" value="F:DNA-binding transcription factor activity"/>
    <property type="evidence" value="ECO:0007669"/>
    <property type="project" value="TreeGrafter"/>
</dbReference>
<evidence type="ECO:0000313" key="7">
    <source>
        <dbReference type="Proteomes" id="UP000637002"/>
    </source>
</evidence>
<evidence type="ECO:0000313" key="6">
    <source>
        <dbReference type="EMBL" id="GGC66696.1"/>
    </source>
</evidence>
<dbReference type="AlphaFoldDB" id="A0A916UBQ1"/>
<dbReference type="SUPFAM" id="SSF46689">
    <property type="entry name" value="Homeodomain-like"/>
    <property type="match status" value="1"/>
</dbReference>
<dbReference type="InterPro" id="IPR036271">
    <property type="entry name" value="Tet_transcr_reg_TetR-rel_C_sf"/>
</dbReference>
<dbReference type="InterPro" id="IPR050109">
    <property type="entry name" value="HTH-type_TetR-like_transc_reg"/>
</dbReference>
<evidence type="ECO:0000256" key="3">
    <source>
        <dbReference type="ARBA" id="ARBA00023163"/>
    </source>
</evidence>
<dbReference type="GO" id="GO:0000976">
    <property type="term" value="F:transcription cis-regulatory region binding"/>
    <property type="evidence" value="ECO:0007669"/>
    <property type="project" value="TreeGrafter"/>
</dbReference>
<dbReference type="Gene3D" id="1.10.357.10">
    <property type="entry name" value="Tetracycline Repressor, domain 2"/>
    <property type="match status" value="1"/>
</dbReference>
<dbReference type="InterPro" id="IPR041478">
    <property type="entry name" value="TetR_C_27"/>
</dbReference>
<name>A0A916UBQ1_9HYPH</name>